<accession>A0ABV1VDB4</accession>
<evidence type="ECO:0000259" key="1">
    <source>
        <dbReference type="SMART" id="SM00421"/>
    </source>
</evidence>
<organism evidence="2 3">
    <name type="scientific">Streptomyces flaveolus</name>
    <dbReference type="NCBI Taxonomy" id="67297"/>
    <lineage>
        <taxon>Bacteria</taxon>
        <taxon>Bacillati</taxon>
        <taxon>Actinomycetota</taxon>
        <taxon>Actinomycetes</taxon>
        <taxon>Kitasatosporales</taxon>
        <taxon>Streptomycetaceae</taxon>
        <taxon>Streptomyces</taxon>
    </lineage>
</organism>
<dbReference type="InterPro" id="IPR051797">
    <property type="entry name" value="TrmB-like"/>
</dbReference>
<dbReference type="InterPro" id="IPR016032">
    <property type="entry name" value="Sig_transdc_resp-reg_C-effctor"/>
</dbReference>
<evidence type="ECO:0000313" key="2">
    <source>
        <dbReference type="EMBL" id="MER6904051.1"/>
    </source>
</evidence>
<gene>
    <name evidence="2" type="ORF">ABT322_09760</name>
</gene>
<proteinExistence type="predicted"/>
<feature type="domain" description="HTH luxR-type" evidence="1">
    <location>
        <begin position="265"/>
        <end position="322"/>
    </location>
</feature>
<protein>
    <submittedName>
        <fullName evidence="2">Helix-turn-helix transcriptional regulator</fullName>
    </submittedName>
</protein>
<dbReference type="Pfam" id="PF00196">
    <property type="entry name" value="GerE"/>
    <property type="match status" value="1"/>
</dbReference>
<dbReference type="RefSeq" id="WP_350717473.1">
    <property type="nucleotide sequence ID" value="NZ_JBEPCO010000007.1"/>
</dbReference>
<dbReference type="PANTHER" id="PTHR34293">
    <property type="entry name" value="HTH-TYPE TRANSCRIPTIONAL REGULATOR TRMBL2"/>
    <property type="match status" value="1"/>
</dbReference>
<dbReference type="Proteomes" id="UP001490330">
    <property type="component" value="Unassembled WGS sequence"/>
</dbReference>
<dbReference type="Gene3D" id="1.10.10.10">
    <property type="entry name" value="Winged helix-like DNA-binding domain superfamily/Winged helix DNA-binding domain"/>
    <property type="match status" value="1"/>
</dbReference>
<dbReference type="SMART" id="SM00421">
    <property type="entry name" value="HTH_LUXR"/>
    <property type="match status" value="1"/>
</dbReference>
<dbReference type="InterPro" id="IPR000792">
    <property type="entry name" value="Tscrpt_reg_LuxR_C"/>
</dbReference>
<comment type="caution">
    <text evidence="2">The sequence shown here is derived from an EMBL/GenBank/DDBJ whole genome shotgun (WGS) entry which is preliminary data.</text>
</comment>
<dbReference type="SUPFAM" id="SSF46894">
    <property type="entry name" value="C-terminal effector domain of the bipartite response regulators"/>
    <property type="match status" value="1"/>
</dbReference>
<keyword evidence="3" id="KW-1185">Reference proteome</keyword>
<sequence length="328" mass="36422">MTVGSMSVLGLSELEEQLYRHLLRNPGTRPSELQPPIHAPLHEIESALERLLSLTVVTEGADGGLLPGVPEMVVDNLTGMRLRQLHDEMRAVTQARHLVASFRAEQDSAPSEAPDVEKLDNLDTIRSKIDTLAFFAREEILSAEPYTKLTHENIQHARPLDLRCIRRGVRIRNIVRTQALEDPLTADYLRELVSLGAEIRVVEEIPTRILVYDRHIALTPVDPADTSRGALVAQEPGLVANMVALFEGTWSTGTELASLGDESEPERLPEVEQQVLEAMCRGTKDEIGARQLGVSVRTYRRYVASILQSLEAASRPQAALLARERGWV</sequence>
<dbReference type="PANTHER" id="PTHR34293:SF1">
    <property type="entry name" value="HTH-TYPE TRANSCRIPTIONAL REGULATOR TRMBL2"/>
    <property type="match status" value="1"/>
</dbReference>
<name>A0ABV1VDB4_9ACTN</name>
<reference evidence="2 3" key="1">
    <citation type="submission" date="2024-06" db="EMBL/GenBank/DDBJ databases">
        <title>The Natural Products Discovery Center: Release of the First 8490 Sequenced Strains for Exploring Actinobacteria Biosynthetic Diversity.</title>
        <authorList>
            <person name="Kalkreuter E."/>
            <person name="Kautsar S.A."/>
            <person name="Yang D."/>
            <person name="Bader C.D."/>
            <person name="Teijaro C.N."/>
            <person name="Fluegel L."/>
            <person name="Davis C.M."/>
            <person name="Simpson J.R."/>
            <person name="Lauterbach L."/>
            <person name="Steele A.D."/>
            <person name="Gui C."/>
            <person name="Meng S."/>
            <person name="Li G."/>
            <person name="Viehrig K."/>
            <person name="Ye F."/>
            <person name="Su P."/>
            <person name="Kiefer A.F."/>
            <person name="Nichols A."/>
            <person name="Cepeda A.J."/>
            <person name="Yan W."/>
            <person name="Fan B."/>
            <person name="Jiang Y."/>
            <person name="Adhikari A."/>
            <person name="Zheng C.-J."/>
            <person name="Schuster L."/>
            <person name="Cowan T.M."/>
            <person name="Smanski M.J."/>
            <person name="Chevrette M.G."/>
            <person name="De Carvalho L.P.S."/>
            <person name="Shen B."/>
        </authorList>
    </citation>
    <scope>NUCLEOTIDE SEQUENCE [LARGE SCALE GENOMIC DNA]</scope>
    <source>
        <strain evidence="2 3">NPDC000632</strain>
    </source>
</reference>
<dbReference type="InterPro" id="IPR036388">
    <property type="entry name" value="WH-like_DNA-bd_sf"/>
</dbReference>
<evidence type="ECO:0000313" key="3">
    <source>
        <dbReference type="Proteomes" id="UP001490330"/>
    </source>
</evidence>
<dbReference type="EMBL" id="JBEPCV010000006">
    <property type="protein sequence ID" value="MER6904051.1"/>
    <property type="molecule type" value="Genomic_DNA"/>
</dbReference>